<proteinExistence type="predicted"/>
<evidence type="ECO:0000313" key="3">
    <source>
        <dbReference type="Proteomes" id="UP001234178"/>
    </source>
</evidence>
<evidence type="ECO:0000256" key="1">
    <source>
        <dbReference type="SAM" id="MobiDB-lite"/>
    </source>
</evidence>
<keyword evidence="3" id="KW-1185">Reference proteome</keyword>
<gene>
    <name evidence="2" type="ORF">OUZ56_014007</name>
</gene>
<sequence>MADIMFDVNQQITEEREPPGAVVMVEEAARLPCRIENRSCHQDKGGHSFTTLTTRPGATSYNPGP</sequence>
<comment type="caution">
    <text evidence="2">The sequence shown here is derived from an EMBL/GenBank/DDBJ whole genome shotgun (WGS) entry which is preliminary data.</text>
</comment>
<name>A0ABQ9Z7L5_9CRUS</name>
<protein>
    <submittedName>
        <fullName evidence="2">Uncharacterized protein</fullName>
    </submittedName>
</protein>
<feature type="compositionally biased region" description="Polar residues" evidence="1">
    <location>
        <begin position="48"/>
        <end position="65"/>
    </location>
</feature>
<accession>A0ABQ9Z7L5</accession>
<feature type="region of interest" description="Disordered" evidence="1">
    <location>
        <begin position="39"/>
        <end position="65"/>
    </location>
</feature>
<reference evidence="2 3" key="1">
    <citation type="journal article" date="2023" name="Nucleic Acids Res.">
        <title>The hologenome of Daphnia magna reveals possible DNA methylation and microbiome-mediated evolution of the host genome.</title>
        <authorList>
            <person name="Chaturvedi A."/>
            <person name="Li X."/>
            <person name="Dhandapani V."/>
            <person name="Marshall H."/>
            <person name="Kissane S."/>
            <person name="Cuenca-Cambronero M."/>
            <person name="Asole G."/>
            <person name="Calvet F."/>
            <person name="Ruiz-Romero M."/>
            <person name="Marangio P."/>
            <person name="Guigo R."/>
            <person name="Rago D."/>
            <person name="Mirbahai L."/>
            <person name="Eastwood N."/>
            <person name="Colbourne J.K."/>
            <person name="Zhou J."/>
            <person name="Mallon E."/>
            <person name="Orsini L."/>
        </authorList>
    </citation>
    <scope>NUCLEOTIDE SEQUENCE [LARGE SCALE GENOMIC DNA]</scope>
    <source>
        <strain evidence="2">LRV0_1</strain>
    </source>
</reference>
<dbReference type="Proteomes" id="UP001234178">
    <property type="component" value="Unassembled WGS sequence"/>
</dbReference>
<dbReference type="EMBL" id="JAOYFB010000002">
    <property type="protein sequence ID" value="KAK4008885.1"/>
    <property type="molecule type" value="Genomic_DNA"/>
</dbReference>
<organism evidence="2 3">
    <name type="scientific">Daphnia magna</name>
    <dbReference type="NCBI Taxonomy" id="35525"/>
    <lineage>
        <taxon>Eukaryota</taxon>
        <taxon>Metazoa</taxon>
        <taxon>Ecdysozoa</taxon>
        <taxon>Arthropoda</taxon>
        <taxon>Crustacea</taxon>
        <taxon>Branchiopoda</taxon>
        <taxon>Diplostraca</taxon>
        <taxon>Cladocera</taxon>
        <taxon>Anomopoda</taxon>
        <taxon>Daphniidae</taxon>
        <taxon>Daphnia</taxon>
    </lineage>
</organism>
<evidence type="ECO:0000313" key="2">
    <source>
        <dbReference type="EMBL" id="KAK4008885.1"/>
    </source>
</evidence>